<dbReference type="EMBL" id="LT907975">
    <property type="protein sequence ID" value="SOB59828.1"/>
    <property type="molecule type" value="Genomic_DNA"/>
</dbReference>
<feature type="transmembrane region" description="Helical" evidence="1">
    <location>
        <begin position="9"/>
        <end position="27"/>
    </location>
</feature>
<evidence type="ECO:0000256" key="1">
    <source>
        <dbReference type="SAM" id="Phobius"/>
    </source>
</evidence>
<evidence type="ECO:0000313" key="4">
    <source>
        <dbReference type="Proteomes" id="UP000219215"/>
    </source>
</evidence>
<dbReference type="KEGG" id="pprf:DPRO_2918"/>
<evidence type="ECO:0000259" key="2">
    <source>
        <dbReference type="SMART" id="SM00014"/>
    </source>
</evidence>
<name>A0A2C8FAM3_9BACT</name>
<reference evidence="4" key="1">
    <citation type="submission" date="2017-09" db="EMBL/GenBank/DDBJ databases">
        <authorList>
            <person name="Regsiter A."/>
            <person name="William W."/>
        </authorList>
    </citation>
    <scope>NUCLEOTIDE SEQUENCE [LARGE SCALE GENOMIC DNA]</scope>
    <source>
        <strain evidence="4">500-1</strain>
    </source>
</reference>
<protein>
    <submittedName>
        <fullName evidence="3">Phosphoesterase PA-phosphatase related protein</fullName>
    </submittedName>
</protein>
<keyword evidence="1" id="KW-0472">Membrane</keyword>
<feature type="transmembrane region" description="Helical" evidence="1">
    <location>
        <begin position="153"/>
        <end position="174"/>
    </location>
</feature>
<dbReference type="OrthoDB" id="9801622at2"/>
<feature type="transmembrane region" description="Helical" evidence="1">
    <location>
        <begin position="84"/>
        <end position="103"/>
    </location>
</feature>
<dbReference type="SUPFAM" id="SSF48317">
    <property type="entry name" value="Acid phosphatase/Vanadium-dependent haloperoxidase"/>
    <property type="match status" value="1"/>
</dbReference>
<feature type="transmembrane region" description="Helical" evidence="1">
    <location>
        <begin position="180"/>
        <end position="203"/>
    </location>
</feature>
<dbReference type="Pfam" id="PF01569">
    <property type="entry name" value="PAP2"/>
    <property type="match status" value="1"/>
</dbReference>
<dbReference type="RefSeq" id="WP_097012642.1">
    <property type="nucleotide sequence ID" value="NZ_LT907975.1"/>
</dbReference>
<dbReference type="Proteomes" id="UP000219215">
    <property type="component" value="Chromosome DPRO"/>
</dbReference>
<dbReference type="Gene3D" id="1.20.144.10">
    <property type="entry name" value="Phosphatidic acid phosphatase type 2/haloperoxidase"/>
    <property type="match status" value="2"/>
</dbReference>
<keyword evidence="1" id="KW-0812">Transmembrane</keyword>
<dbReference type="SMART" id="SM00014">
    <property type="entry name" value="acidPPc"/>
    <property type="match status" value="1"/>
</dbReference>
<evidence type="ECO:0000313" key="3">
    <source>
        <dbReference type="EMBL" id="SOB59828.1"/>
    </source>
</evidence>
<dbReference type="PANTHER" id="PTHR14969:SF13">
    <property type="entry name" value="AT30094P"/>
    <property type="match status" value="1"/>
</dbReference>
<dbReference type="InterPro" id="IPR036938">
    <property type="entry name" value="PAP2/HPO_sf"/>
</dbReference>
<proteinExistence type="predicted"/>
<dbReference type="PANTHER" id="PTHR14969">
    <property type="entry name" value="SPHINGOSINE-1-PHOSPHATE PHOSPHOHYDROLASE"/>
    <property type="match status" value="1"/>
</dbReference>
<organism evidence="3 4">
    <name type="scientific">Pseudodesulfovibrio profundus</name>
    <dbReference type="NCBI Taxonomy" id="57320"/>
    <lineage>
        <taxon>Bacteria</taxon>
        <taxon>Pseudomonadati</taxon>
        <taxon>Thermodesulfobacteriota</taxon>
        <taxon>Desulfovibrionia</taxon>
        <taxon>Desulfovibrionales</taxon>
        <taxon>Desulfovibrionaceae</taxon>
    </lineage>
</organism>
<keyword evidence="1" id="KW-1133">Transmembrane helix</keyword>
<keyword evidence="4" id="KW-1185">Reference proteome</keyword>
<feature type="domain" description="Phosphatidic acid phosphatase type 2/haloperoxidase" evidence="2">
    <location>
        <begin position="84"/>
        <end position="195"/>
    </location>
</feature>
<dbReference type="InterPro" id="IPR000326">
    <property type="entry name" value="PAP2/HPO"/>
</dbReference>
<dbReference type="AlphaFoldDB" id="A0A2C8FAM3"/>
<sequence>MRIAWLKHWALFSAPLLIILLAIWLGFNSEAEVAAFFKQHRAANPDIKLICKLLTDWSNPVFYVLYGGLLIHALRTNNIERKRYILILLGVQLIVAAASVHFLKQTIGRPRPGRGVFFNPLTTSGGYHALPSGHTTEIVGWSLPLALRKARPWLTALLALFVGAVGFTRIYLGWHHPTDVFFGWLLGSFGGFATVIIAETSLFRKTKKR</sequence>
<accession>A0A2C8FAM3</accession>
<gene>
    <name evidence="3" type="ORF">DPRO_2918</name>
</gene>
<dbReference type="CDD" id="cd01610">
    <property type="entry name" value="PAP2_like"/>
    <property type="match status" value="1"/>
</dbReference>